<dbReference type="Pfam" id="PF24809">
    <property type="entry name" value="DUF7708"/>
    <property type="match status" value="1"/>
</dbReference>
<dbReference type="EMBL" id="JBFCZG010000006">
    <property type="protein sequence ID" value="KAL3421223.1"/>
    <property type="molecule type" value="Genomic_DNA"/>
</dbReference>
<keyword evidence="2" id="KW-0223">Dioxygenase</keyword>
<reference evidence="2 3" key="1">
    <citation type="submission" date="2024-06" db="EMBL/GenBank/DDBJ databases">
        <title>Complete genome of Phlyctema vagabunda strain 19-DSS-EL-015.</title>
        <authorList>
            <person name="Fiorenzani C."/>
        </authorList>
    </citation>
    <scope>NUCLEOTIDE SEQUENCE [LARGE SCALE GENOMIC DNA]</scope>
    <source>
        <strain evidence="2 3">19-DSS-EL-015</strain>
    </source>
</reference>
<evidence type="ECO:0000259" key="1">
    <source>
        <dbReference type="Pfam" id="PF24809"/>
    </source>
</evidence>
<dbReference type="Proteomes" id="UP001629113">
    <property type="component" value="Unassembled WGS sequence"/>
</dbReference>
<dbReference type="GO" id="GO:0051213">
    <property type="term" value="F:dioxygenase activity"/>
    <property type="evidence" value="ECO:0007669"/>
    <property type="project" value="UniProtKB-KW"/>
</dbReference>
<accession>A0ABR4PD44</accession>
<proteinExistence type="predicted"/>
<name>A0ABR4PD44_9HELO</name>
<comment type="caution">
    <text evidence="2">The sequence shown here is derived from an EMBL/GenBank/DDBJ whole genome shotgun (WGS) entry which is preliminary data.</text>
</comment>
<evidence type="ECO:0000313" key="3">
    <source>
        <dbReference type="Proteomes" id="UP001629113"/>
    </source>
</evidence>
<gene>
    <name evidence="2" type="ORF">PVAG01_07668</name>
</gene>
<feature type="domain" description="DUF7708" evidence="1">
    <location>
        <begin position="139"/>
        <end position="281"/>
    </location>
</feature>
<keyword evidence="2" id="KW-0560">Oxidoreductase</keyword>
<sequence>MQTSLVEQNAADSVRRYTEQLAAQQASSGSGSMIERFLVQDHENEMRIKKEKDSWRKYYEPWNPSDINNDPITAVLQTEARNLSRSWLKFRRSLPEDQRDDIEGQVPSVEGLIQMVTRYTSSREEEKAKSKRGRFMKHFSSVCSTIQSHQVMLDVLPSGSEYVSILTGALKTIVTACSNYDRISQGLAEALSKIGKHIAACVKEASLFRTADMQLLLAKLYAHIFLFLEDVMKWYLKKSGSRFLDAFRGDFYDEFKEQIEGILQMSLSIKREADVGSKAEIRSIRFRADDINDQLFRVTAELNDLRLGMEGSSRDLAEVRQMMKFTSQADERYRQSQIQSKEELPDRVNYMTEILSQIFATANAKSLLNSRGRVFHEQQALARPQAGTLLRDDIEYVSRHLEDYFDRSKFDLKNESDDAISLDSTIAARVQEWTAASESGILSLAGYVVYWPEVSQTALLSSMCMHSATKASLPVLSYFCELKRGQVIRQGNTRQSQELVALLGALVRQMLTLIPPQVRGGANLSPTKFEALDGTMHTWSILLDLFRGLLIFSPPRLYIIIDGFQWLDDTSTNIALRELVNVLRGADLTDEHGLKVLITTQGRSACLEKELSRDELIYADHQRAGSGASRRRGGMPFTASIT</sequence>
<evidence type="ECO:0000313" key="2">
    <source>
        <dbReference type="EMBL" id="KAL3421223.1"/>
    </source>
</evidence>
<protein>
    <submittedName>
        <fullName evidence="2">Phytanoyl- dioxygenase family protein</fullName>
    </submittedName>
</protein>
<dbReference type="InterPro" id="IPR056125">
    <property type="entry name" value="DUF7708"/>
</dbReference>
<organism evidence="2 3">
    <name type="scientific">Phlyctema vagabunda</name>
    <dbReference type="NCBI Taxonomy" id="108571"/>
    <lineage>
        <taxon>Eukaryota</taxon>
        <taxon>Fungi</taxon>
        <taxon>Dikarya</taxon>
        <taxon>Ascomycota</taxon>
        <taxon>Pezizomycotina</taxon>
        <taxon>Leotiomycetes</taxon>
        <taxon>Helotiales</taxon>
        <taxon>Dermateaceae</taxon>
        <taxon>Phlyctema</taxon>
    </lineage>
</organism>
<keyword evidence="3" id="KW-1185">Reference proteome</keyword>